<keyword evidence="3 6" id="KW-0378">Hydrolase</keyword>
<feature type="compositionally biased region" description="Basic and acidic residues" evidence="7">
    <location>
        <begin position="238"/>
        <end position="252"/>
    </location>
</feature>
<dbReference type="InterPro" id="IPR001915">
    <property type="entry name" value="Peptidase_M48"/>
</dbReference>
<evidence type="ECO:0000256" key="1">
    <source>
        <dbReference type="ARBA" id="ARBA00022670"/>
    </source>
</evidence>
<dbReference type="GO" id="GO:0004222">
    <property type="term" value="F:metalloendopeptidase activity"/>
    <property type="evidence" value="ECO:0007669"/>
    <property type="project" value="InterPro"/>
</dbReference>
<keyword evidence="2" id="KW-0479">Metal-binding</keyword>
<evidence type="ECO:0000256" key="2">
    <source>
        <dbReference type="ARBA" id="ARBA00022723"/>
    </source>
</evidence>
<reference evidence="10" key="1">
    <citation type="submission" date="2014-03" db="EMBL/GenBank/DDBJ databases">
        <title>A sequence of cellulolytic fosmid clone of goat rumen metagenome.</title>
        <authorList>
            <person name="Lee K.-T."/>
            <person name="Kim J.-Y."/>
            <person name="Kim Y.-J."/>
            <person name="Ahn J.-H."/>
            <person name="Park M.-N."/>
            <person name="Kim J.-H."/>
            <person name="Kim T.-H."/>
        </authorList>
    </citation>
    <scope>NUCLEOTIDE SEQUENCE</scope>
</reference>
<dbReference type="Gene3D" id="3.30.2010.10">
    <property type="entry name" value="Metalloproteases ('zincins'), catalytic domain"/>
    <property type="match status" value="1"/>
</dbReference>
<protein>
    <recommendedName>
        <fullName evidence="9">Peptidase M48 domain-containing protein</fullName>
    </recommendedName>
</protein>
<dbReference type="GO" id="GO:0046872">
    <property type="term" value="F:metal ion binding"/>
    <property type="evidence" value="ECO:0007669"/>
    <property type="project" value="UniProtKB-KW"/>
</dbReference>
<feature type="region of interest" description="Disordered" evidence="7">
    <location>
        <begin position="233"/>
        <end position="261"/>
    </location>
</feature>
<dbReference type="InterPro" id="IPR051156">
    <property type="entry name" value="Mito/Outer_Membr_Metalloprot"/>
</dbReference>
<proteinExistence type="inferred from homology"/>
<dbReference type="Pfam" id="PF01435">
    <property type="entry name" value="Peptidase_M48"/>
    <property type="match status" value="1"/>
</dbReference>
<keyword evidence="4 6" id="KW-0862">Zinc</keyword>
<dbReference type="PANTHER" id="PTHR22726">
    <property type="entry name" value="METALLOENDOPEPTIDASE OMA1"/>
    <property type="match status" value="1"/>
</dbReference>
<keyword evidence="5 6" id="KW-0482">Metalloprotease</keyword>
<dbReference type="EMBL" id="KJ631390">
    <property type="protein sequence ID" value="AIF26076.1"/>
    <property type="molecule type" value="Genomic_DNA"/>
</dbReference>
<dbReference type="CDD" id="cd07334">
    <property type="entry name" value="M48C_loiP_like"/>
    <property type="match status" value="1"/>
</dbReference>
<sequence>MMKRLLAFAAGVLVLVSCSETFDAARALQGGMMAAQALTLSDEQVQAYVHQYITQLDAQSRVLPESNAYTKRLRNLTKGLVDVDGIPLNFKVYQEDQVNAFACADGSVRVYTGIMDVMTDNELMGVIGHEIGHVALKHTKKEMRTSMLTSAALEGLASASQTAAVLTDSQLGAIGNAVLNAQYSKKQESQADDYGYEFLKHTGRNPWGMAMSFEKLQMVAGGSGAQASAAQKLFSSHPDTETRIKRMSERATAEGYPRPAK</sequence>
<dbReference type="AlphaFoldDB" id="A0A0B4N123"/>
<dbReference type="GO" id="GO:0016020">
    <property type="term" value="C:membrane"/>
    <property type="evidence" value="ECO:0007669"/>
    <property type="project" value="TreeGrafter"/>
</dbReference>
<evidence type="ECO:0000256" key="3">
    <source>
        <dbReference type="ARBA" id="ARBA00022801"/>
    </source>
</evidence>
<dbReference type="PROSITE" id="PS51257">
    <property type="entry name" value="PROKAR_LIPOPROTEIN"/>
    <property type="match status" value="1"/>
</dbReference>
<evidence type="ECO:0000256" key="5">
    <source>
        <dbReference type="ARBA" id="ARBA00023049"/>
    </source>
</evidence>
<feature type="domain" description="Peptidase M48" evidence="9">
    <location>
        <begin position="71"/>
        <end position="250"/>
    </location>
</feature>
<name>A0A0B4N123_9BACT</name>
<evidence type="ECO:0000256" key="4">
    <source>
        <dbReference type="ARBA" id="ARBA00022833"/>
    </source>
</evidence>
<evidence type="ECO:0000256" key="7">
    <source>
        <dbReference type="SAM" id="MobiDB-lite"/>
    </source>
</evidence>
<keyword evidence="1 6" id="KW-0645">Protease</keyword>
<feature type="signal peptide" evidence="8">
    <location>
        <begin position="1"/>
        <end position="24"/>
    </location>
</feature>
<organism evidence="10">
    <name type="scientific">uncultured bacterium Ad_125_H07_contig1</name>
    <dbReference type="NCBI Taxonomy" id="1489299"/>
    <lineage>
        <taxon>Bacteria</taxon>
        <taxon>environmental samples</taxon>
    </lineage>
</organism>
<evidence type="ECO:0000313" key="10">
    <source>
        <dbReference type="EMBL" id="AIF26076.1"/>
    </source>
</evidence>
<feature type="chain" id="PRO_5002093790" description="Peptidase M48 domain-containing protein" evidence="8">
    <location>
        <begin position="25"/>
        <end position="261"/>
    </location>
</feature>
<keyword evidence="8" id="KW-0732">Signal</keyword>
<evidence type="ECO:0000259" key="9">
    <source>
        <dbReference type="Pfam" id="PF01435"/>
    </source>
</evidence>
<dbReference type="PANTHER" id="PTHR22726:SF8">
    <property type="entry name" value="METALLOPROTEASE YCAL"/>
    <property type="match status" value="1"/>
</dbReference>
<comment type="cofactor">
    <cofactor evidence="6">
        <name>Zn(2+)</name>
        <dbReference type="ChEBI" id="CHEBI:29105"/>
    </cofactor>
    <text evidence="6">Binds 1 zinc ion per subunit.</text>
</comment>
<dbReference type="GO" id="GO:0051603">
    <property type="term" value="P:proteolysis involved in protein catabolic process"/>
    <property type="evidence" value="ECO:0007669"/>
    <property type="project" value="TreeGrafter"/>
</dbReference>
<evidence type="ECO:0000256" key="8">
    <source>
        <dbReference type="SAM" id="SignalP"/>
    </source>
</evidence>
<comment type="similarity">
    <text evidence="6">Belongs to the peptidase M48 family.</text>
</comment>
<accession>A0A0B4N123</accession>
<evidence type="ECO:0000256" key="6">
    <source>
        <dbReference type="RuleBase" id="RU003983"/>
    </source>
</evidence>